<dbReference type="OrthoDB" id="956698at2"/>
<evidence type="ECO:0000256" key="1">
    <source>
        <dbReference type="ARBA" id="ARBA00023015"/>
    </source>
</evidence>
<dbReference type="InterPro" id="IPR050109">
    <property type="entry name" value="HTH-type_TetR-like_transc_reg"/>
</dbReference>
<name>A0A239A484_9ACTN</name>
<dbReference type="PANTHER" id="PTHR30055">
    <property type="entry name" value="HTH-TYPE TRANSCRIPTIONAL REGULATOR RUTR"/>
    <property type="match status" value="1"/>
</dbReference>
<keyword evidence="2 4" id="KW-0238">DNA-binding</keyword>
<dbReference type="InterPro" id="IPR009057">
    <property type="entry name" value="Homeodomain-like_sf"/>
</dbReference>
<keyword evidence="7" id="KW-1185">Reference proteome</keyword>
<feature type="DNA-binding region" description="H-T-H motif" evidence="4">
    <location>
        <begin position="37"/>
        <end position="56"/>
    </location>
</feature>
<dbReference type="InterPro" id="IPR001647">
    <property type="entry name" value="HTH_TetR"/>
</dbReference>
<gene>
    <name evidence="6" type="ORF">SAMN06264365_10759</name>
</gene>
<dbReference type="AlphaFoldDB" id="A0A239A484"/>
<feature type="domain" description="HTH tetR-type" evidence="5">
    <location>
        <begin position="14"/>
        <end position="74"/>
    </location>
</feature>
<dbReference type="GO" id="GO:0003700">
    <property type="term" value="F:DNA-binding transcription factor activity"/>
    <property type="evidence" value="ECO:0007669"/>
    <property type="project" value="TreeGrafter"/>
</dbReference>
<dbReference type="GO" id="GO:0000976">
    <property type="term" value="F:transcription cis-regulatory region binding"/>
    <property type="evidence" value="ECO:0007669"/>
    <property type="project" value="TreeGrafter"/>
</dbReference>
<evidence type="ECO:0000256" key="2">
    <source>
        <dbReference type="ARBA" id="ARBA00023125"/>
    </source>
</evidence>
<dbReference type="SUPFAM" id="SSF46689">
    <property type="entry name" value="Homeodomain-like"/>
    <property type="match status" value="1"/>
</dbReference>
<accession>A0A239A484</accession>
<protein>
    <submittedName>
        <fullName evidence="6">Transcriptional regulator, TetR family</fullName>
    </submittedName>
</protein>
<evidence type="ECO:0000259" key="5">
    <source>
        <dbReference type="PROSITE" id="PS50977"/>
    </source>
</evidence>
<evidence type="ECO:0000256" key="3">
    <source>
        <dbReference type="ARBA" id="ARBA00023163"/>
    </source>
</evidence>
<dbReference type="Gene3D" id="1.10.357.10">
    <property type="entry name" value="Tetracycline Repressor, domain 2"/>
    <property type="match status" value="1"/>
</dbReference>
<evidence type="ECO:0000313" key="7">
    <source>
        <dbReference type="Proteomes" id="UP000198415"/>
    </source>
</evidence>
<sequence length="201" mass="22408">MTATPTSLRERKKAKTRAALREHAMRLFEEQGYASTTVDQIAEAAEVSPSTFFRYFPTKEDVILVDDYDPVIIAAVRAQPPEMSPIEAIRRGMKEVFDSFTPEIWEAERRRQSLLAQVPELRARAMHQLSEALDMITAVLAERTGLPADDLRIRAMGGAITGVVMAVLPPGRMTGEASIEARDFERLQEGLDLLQRGLPLA</sequence>
<organism evidence="6 7">
    <name type="scientific">Actinoplanes regularis</name>
    <dbReference type="NCBI Taxonomy" id="52697"/>
    <lineage>
        <taxon>Bacteria</taxon>
        <taxon>Bacillati</taxon>
        <taxon>Actinomycetota</taxon>
        <taxon>Actinomycetes</taxon>
        <taxon>Micromonosporales</taxon>
        <taxon>Micromonosporaceae</taxon>
        <taxon>Actinoplanes</taxon>
    </lineage>
</organism>
<reference evidence="6 7" key="1">
    <citation type="submission" date="2017-06" db="EMBL/GenBank/DDBJ databases">
        <authorList>
            <person name="Kim H.J."/>
            <person name="Triplett B.A."/>
        </authorList>
    </citation>
    <scope>NUCLEOTIDE SEQUENCE [LARGE SCALE GENOMIC DNA]</scope>
    <source>
        <strain evidence="6 7">DSM 43151</strain>
    </source>
</reference>
<dbReference type="PANTHER" id="PTHR30055:SF234">
    <property type="entry name" value="HTH-TYPE TRANSCRIPTIONAL REGULATOR BETI"/>
    <property type="match status" value="1"/>
</dbReference>
<proteinExistence type="predicted"/>
<evidence type="ECO:0000313" key="6">
    <source>
        <dbReference type="EMBL" id="SNR90467.1"/>
    </source>
</evidence>
<evidence type="ECO:0000256" key="4">
    <source>
        <dbReference type="PROSITE-ProRule" id="PRU00335"/>
    </source>
</evidence>
<dbReference type="PROSITE" id="PS50977">
    <property type="entry name" value="HTH_TETR_2"/>
    <property type="match status" value="1"/>
</dbReference>
<keyword evidence="1" id="KW-0805">Transcription regulation</keyword>
<dbReference type="InterPro" id="IPR041347">
    <property type="entry name" value="MftR_C"/>
</dbReference>
<dbReference type="Pfam" id="PF00440">
    <property type="entry name" value="TetR_N"/>
    <property type="match status" value="1"/>
</dbReference>
<dbReference type="Pfam" id="PF17754">
    <property type="entry name" value="TetR_C_14"/>
    <property type="match status" value="1"/>
</dbReference>
<dbReference type="PRINTS" id="PR00455">
    <property type="entry name" value="HTHTETR"/>
</dbReference>
<dbReference type="Proteomes" id="UP000198415">
    <property type="component" value="Unassembled WGS sequence"/>
</dbReference>
<dbReference type="EMBL" id="FZNR01000007">
    <property type="protein sequence ID" value="SNR90467.1"/>
    <property type="molecule type" value="Genomic_DNA"/>
</dbReference>
<dbReference type="Gene3D" id="1.10.10.60">
    <property type="entry name" value="Homeodomain-like"/>
    <property type="match status" value="1"/>
</dbReference>
<keyword evidence="3" id="KW-0804">Transcription</keyword>
<dbReference type="RefSeq" id="WP_089294648.1">
    <property type="nucleotide sequence ID" value="NZ_BOMU01000047.1"/>
</dbReference>